<name>A0A7H0I685_9ACTN</name>
<dbReference type="KEGG" id="sroi:IAG44_01650"/>
<gene>
    <name evidence="2" type="ORF">IAG44_01650</name>
</gene>
<dbReference type="RefSeq" id="WP_187745343.1">
    <property type="nucleotide sequence ID" value="NZ_CP060828.1"/>
</dbReference>
<protein>
    <submittedName>
        <fullName evidence="2">Uncharacterized protein</fullName>
    </submittedName>
</protein>
<evidence type="ECO:0000313" key="3">
    <source>
        <dbReference type="Proteomes" id="UP000516052"/>
    </source>
</evidence>
<proteinExistence type="predicted"/>
<reference evidence="2 3" key="1">
    <citation type="submission" date="2020-08" db="EMBL/GenBank/DDBJ databases">
        <title>A novel species.</title>
        <authorList>
            <person name="Gao J."/>
        </authorList>
    </citation>
    <scope>NUCLEOTIDE SEQUENCE [LARGE SCALE GENOMIC DNA]</scope>
    <source>
        <strain evidence="2 3">CRXT-G-22</strain>
    </source>
</reference>
<dbReference type="Proteomes" id="UP000516052">
    <property type="component" value="Chromosome"/>
</dbReference>
<keyword evidence="1" id="KW-0472">Membrane</keyword>
<evidence type="ECO:0000256" key="1">
    <source>
        <dbReference type="SAM" id="Phobius"/>
    </source>
</evidence>
<evidence type="ECO:0000313" key="2">
    <source>
        <dbReference type="EMBL" id="QNP68301.1"/>
    </source>
</evidence>
<organism evidence="2 3">
    <name type="scientific">Streptomyces roseirectus</name>
    <dbReference type="NCBI Taxonomy" id="2768066"/>
    <lineage>
        <taxon>Bacteria</taxon>
        <taxon>Bacillati</taxon>
        <taxon>Actinomycetota</taxon>
        <taxon>Actinomycetes</taxon>
        <taxon>Kitasatosporales</taxon>
        <taxon>Streptomycetaceae</taxon>
        <taxon>Streptomyces</taxon>
    </lineage>
</organism>
<keyword evidence="1" id="KW-0812">Transmembrane</keyword>
<keyword evidence="3" id="KW-1185">Reference proteome</keyword>
<sequence>MTTRDGLRVRTRGEVGEEAVAHVLAKLDAACARAGAPAAEGTLTVSRAKVSRTDRPWSVTAVLLVAGSFTVVHVTAATAWQAAARLADQVTARAARPRTHTPPPWRTDAGT</sequence>
<dbReference type="EMBL" id="CP060828">
    <property type="protein sequence ID" value="QNP68301.1"/>
    <property type="molecule type" value="Genomic_DNA"/>
</dbReference>
<keyword evidence="1" id="KW-1133">Transmembrane helix</keyword>
<dbReference type="AlphaFoldDB" id="A0A7H0I685"/>
<feature type="transmembrane region" description="Helical" evidence="1">
    <location>
        <begin position="57"/>
        <end position="80"/>
    </location>
</feature>
<accession>A0A7H0I685</accession>